<feature type="region of interest" description="Disordered" evidence="1">
    <location>
        <begin position="234"/>
        <end position="253"/>
    </location>
</feature>
<organism evidence="2 3">
    <name type="scientific">Pholiota conissans</name>
    <dbReference type="NCBI Taxonomy" id="109636"/>
    <lineage>
        <taxon>Eukaryota</taxon>
        <taxon>Fungi</taxon>
        <taxon>Dikarya</taxon>
        <taxon>Basidiomycota</taxon>
        <taxon>Agaricomycotina</taxon>
        <taxon>Agaricomycetes</taxon>
        <taxon>Agaricomycetidae</taxon>
        <taxon>Agaricales</taxon>
        <taxon>Agaricineae</taxon>
        <taxon>Strophariaceae</taxon>
        <taxon>Pholiota</taxon>
    </lineage>
</organism>
<reference evidence="2" key="1">
    <citation type="submission" date="2020-11" db="EMBL/GenBank/DDBJ databases">
        <authorList>
            <consortium name="DOE Joint Genome Institute"/>
            <person name="Ahrendt S."/>
            <person name="Riley R."/>
            <person name="Andreopoulos W."/>
            <person name="Labutti K."/>
            <person name="Pangilinan J."/>
            <person name="Ruiz-Duenas F.J."/>
            <person name="Barrasa J.M."/>
            <person name="Sanchez-Garcia M."/>
            <person name="Camarero S."/>
            <person name="Miyauchi S."/>
            <person name="Serrano A."/>
            <person name="Linde D."/>
            <person name="Babiker R."/>
            <person name="Drula E."/>
            <person name="Ayuso-Fernandez I."/>
            <person name="Pacheco R."/>
            <person name="Padilla G."/>
            <person name="Ferreira P."/>
            <person name="Barriuso J."/>
            <person name="Kellner H."/>
            <person name="Castanera R."/>
            <person name="Alfaro M."/>
            <person name="Ramirez L."/>
            <person name="Pisabarro A.G."/>
            <person name="Kuo A."/>
            <person name="Tritt A."/>
            <person name="Lipzen A."/>
            <person name="He G."/>
            <person name="Yan M."/>
            <person name="Ng V."/>
            <person name="Cullen D."/>
            <person name="Martin F."/>
            <person name="Rosso M.-N."/>
            <person name="Henrissat B."/>
            <person name="Hibbett D."/>
            <person name="Martinez A.T."/>
            <person name="Grigoriev I.V."/>
        </authorList>
    </citation>
    <scope>NUCLEOTIDE SEQUENCE</scope>
    <source>
        <strain evidence="2">CIRM-BRFM 674</strain>
    </source>
</reference>
<protein>
    <submittedName>
        <fullName evidence="2">Uncharacterized protein</fullName>
    </submittedName>
</protein>
<sequence>MPGSVKNTYTMVKSARSTVKQCTEQGIGAQNTRSYDVDDGSYIAHPYKFTALLTRTFIYTFVPEANSNRDVYTYGNCIMFIHRNMSFEDHIPTIYIAGAHLAGQVNASCKVISSVLENKLQVPASRHLVANKCSTHSTFTAVRSTAHARAGSASKAQTRLLFFKFSLSGRLFTPDILYKRNVIYIGRTVERLGGSIKLPPDVRLPIVLTGRLDVPIPVMPNICQETLNNQVKSIEPGVEPGQENDPMDHSQDP</sequence>
<comment type="caution">
    <text evidence="2">The sequence shown here is derived from an EMBL/GenBank/DDBJ whole genome shotgun (WGS) entry which is preliminary data.</text>
</comment>
<accession>A0A9P5YLH2</accession>
<name>A0A9P5YLH2_9AGAR</name>
<dbReference type="EMBL" id="MU155591">
    <property type="protein sequence ID" value="KAF9472007.1"/>
    <property type="molecule type" value="Genomic_DNA"/>
</dbReference>
<gene>
    <name evidence="2" type="ORF">BDN70DRAFT_900883</name>
</gene>
<keyword evidence="3" id="KW-1185">Reference proteome</keyword>
<evidence type="ECO:0000256" key="1">
    <source>
        <dbReference type="SAM" id="MobiDB-lite"/>
    </source>
</evidence>
<dbReference type="AlphaFoldDB" id="A0A9P5YLH2"/>
<evidence type="ECO:0000313" key="3">
    <source>
        <dbReference type="Proteomes" id="UP000807469"/>
    </source>
</evidence>
<dbReference type="Proteomes" id="UP000807469">
    <property type="component" value="Unassembled WGS sequence"/>
</dbReference>
<evidence type="ECO:0000313" key="2">
    <source>
        <dbReference type="EMBL" id="KAF9472007.1"/>
    </source>
</evidence>
<proteinExistence type="predicted"/>